<organism evidence="1 2">
    <name type="scientific">Candidatus Komeilibacteria bacterium CG_4_9_14_0_8_um_filter_36_9</name>
    <dbReference type="NCBI Taxonomy" id="1974473"/>
    <lineage>
        <taxon>Bacteria</taxon>
        <taxon>Candidatus Komeiliibacteriota</taxon>
    </lineage>
</organism>
<sequence length="73" mass="8550">MLSYKKVLLTISVEDIMLNKVEINYQAAAKSNLSSWKTRWRLRRIKKKNQKLLATSEVDRSRLHIEFRGSSNG</sequence>
<name>A0A2M8DRX6_9BACT</name>
<evidence type="ECO:0000313" key="2">
    <source>
        <dbReference type="Proteomes" id="UP000230136"/>
    </source>
</evidence>
<dbReference type="Proteomes" id="UP000230136">
    <property type="component" value="Unassembled WGS sequence"/>
</dbReference>
<reference evidence="2" key="1">
    <citation type="submission" date="2017-09" db="EMBL/GenBank/DDBJ databases">
        <title>Depth-based differentiation of microbial function through sediment-hosted aquifers and enrichment of novel symbionts in the deep terrestrial subsurface.</title>
        <authorList>
            <person name="Probst A.J."/>
            <person name="Ladd B."/>
            <person name="Jarett J.K."/>
            <person name="Geller-Mcgrath D.E."/>
            <person name="Sieber C.M.K."/>
            <person name="Emerson J.B."/>
            <person name="Anantharaman K."/>
            <person name="Thomas B.C."/>
            <person name="Malmstrom R."/>
            <person name="Stieglmeier M."/>
            <person name="Klingl A."/>
            <person name="Woyke T."/>
            <person name="Ryan C.M."/>
            <person name="Banfield J.F."/>
        </authorList>
    </citation>
    <scope>NUCLEOTIDE SEQUENCE [LARGE SCALE GENOMIC DNA]</scope>
</reference>
<accession>A0A2M8DRX6</accession>
<dbReference type="AlphaFoldDB" id="A0A2M8DRX6"/>
<evidence type="ECO:0000313" key="1">
    <source>
        <dbReference type="EMBL" id="PJC02119.1"/>
    </source>
</evidence>
<dbReference type="EMBL" id="PFSY01000053">
    <property type="protein sequence ID" value="PJC02119.1"/>
    <property type="molecule type" value="Genomic_DNA"/>
</dbReference>
<gene>
    <name evidence="1" type="ORF">CO073_01140</name>
</gene>
<proteinExistence type="predicted"/>
<protein>
    <submittedName>
        <fullName evidence="1">Uncharacterized protein</fullName>
    </submittedName>
</protein>
<comment type="caution">
    <text evidence="1">The sequence shown here is derived from an EMBL/GenBank/DDBJ whole genome shotgun (WGS) entry which is preliminary data.</text>
</comment>